<organism evidence="2 3">
    <name type="scientific">Cucumis melo var. makuwa</name>
    <name type="common">Oriental melon</name>
    <dbReference type="NCBI Taxonomy" id="1194695"/>
    <lineage>
        <taxon>Eukaryota</taxon>
        <taxon>Viridiplantae</taxon>
        <taxon>Streptophyta</taxon>
        <taxon>Embryophyta</taxon>
        <taxon>Tracheophyta</taxon>
        <taxon>Spermatophyta</taxon>
        <taxon>Magnoliopsida</taxon>
        <taxon>eudicotyledons</taxon>
        <taxon>Gunneridae</taxon>
        <taxon>Pentapetalae</taxon>
        <taxon>rosids</taxon>
        <taxon>fabids</taxon>
        <taxon>Cucurbitales</taxon>
        <taxon>Cucurbitaceae</taxon>
        <taxon>Benincaseae</taxon>
        <taxon>Cucumis</taxon>
    </lineage>
</organism>
<evidence type="ECO:0000256" key="1">
    <source>
        <dbReference type="SAM" id="MobiDB-lite"/>
    </source>
</evidence>
<evidence type="ECO:0000313" key="3">
    <source>
        <dbReference type="Proteomes" id="UP000321393"/>
    </source>
</evidence>
<dbReference type="AlphaFoldDB" id="A0A5A7V2J7"/>
<comment type="caution">
    <text evidence="2">The sequence shown here is derived from an EMBL/GenBank/DDBJ whole genome shotgun (WGS) entry which is preliminary data.</text>
</comment>
<gene>
    <name evidence="2" type="ORF">E6C27_scaffold340G00110</name>
</gene>
<proteinExistence type="predicted"/>
<accession>A0A5A7V2J7</accession>
<name>A0A5A7V2J7_CUCMM</name>
<feature type="region of interest" description="Disordered" evidence="1">
    <location>
        <begin position="91"/>
        <end position="111"/>
    </location>
</feature>
<evidence type="ECO:0000313" key="2">
    <source>
        <dbReference type="EMBL" id="KAA0059971.1"/>
    </source>
</evidence>
<protein>
    <submittedName>
        <fullName evidence="2">Uncharacterized protein</fullName>
    </submittedName>
</protein>
<reference evidence="2 3" key="1">
    <citation type="submission" date="2019-08" db="EMBL/GenBank/DDBJ databases">
        <title>Draft genome sequences of two oriental melons (Cucumis melo L. var makuwa).</title>
        <authorList>
            <person name="Kwon S.-Y."/>
        </authorList>
    </citation>
    <scope>NUCLEOTIDE SEQUENCE [LARGE SCALE GENOMIC DNA]</scope>
    <source>
        <strain evidence="3">cv. SW 3</strain>
        <tissue evidence="2">Leaf</tissue>
    </source>
</reference>
<sequence length="127" mass="14812">MLVKVSVHEAAWLLCKFENKKRISLRLQGVQVREEEDDSTDDSISSSCQKRLFLLSFSSPLSDMQNRASRPSCWSRFPSLACFYEHRHKRDHDMRGKKTNSHPPVTPLRGRREESEFITRAFAKELS</sequence>
<dbReference type="Proteomes" id="UP000321393">
    <property type="component" value="Unassembled WGS sequence"/>
</dbReference>
<dbReference type="EMBL" id="SSTE01005811">
    <property type="protein sequence ID" value="KAA0059971.1"/>
    <property type="molecule type" value="Genomic_DNA"/>
</dbReference>